<name>A0A7C2QZN4_9FLAO</name>
<dbReference type="PROSITE" id="PS51257">
    <property type="entry name" value="PROKAR_LIPOPROTEIN"/>
    <property type="match status" value="1"/>
</dbReference>
<protein>
    <submittedName>
        <fullName evidence="2">DUF4382 domain-containing protein</fullName>
    </submittedName>
</protein>
<gene>
    <name evidence="2" type="ORF">ENO10_06790</name>
</gene>
<feature type="non-terminal residue" evidence="2">
    <location>
        <position position="142"/>
    </location>
</feature>
<dbReference type="InterPro" id="IPR025491">
    <property type="entry name" value="DUF4382"/>
</dbReference>
<dbReference type="EMBL" id="DSEE01000491">
    <property type="protein sequence ID" value="HER40910.1"/>
    <property type="molecule type" value="Genomic_DNA"/>
</dbReference>
<dbReference type="AlphaFoldDB" id="A0A7C2QZN4"/>
<dbReference type="Proteomes" id="UP000885753">
    <property type="component" value="Unassembled WGS sequence"/>
</dbReference>
<feature type="domain" description="DUF4382" evidence="1">
    <location>
        <begin position="47"/>
        <end position="123"/>
    </location>
</feature>
<organism evidence="2">
    <name type="scientific">Salinimicrobium catena</name>
    <dbReference type="NCBI Taxonomy" id="390640"/>
    <lineage>
        <taxon>Bacteria</taxon>
        <taxon>Pseudomonadati</taxon>
        <taxon>Bacteroidota</taxon>
        <taxon>Flavobacteriia</taxon>
        <taxon>Flavobacteriales</taxon>
        <taxon>Flavobacteriaceae</taxon>
        <taxon>Salinimicrobium</taxon>
    </lineage>
</organism>
<accession>A0A7C2QZN4</accession>
<evidence type="ECO:0000313" key="2">
    <source>
        <dbReference type="EMBL" id="HER40910.1"/>
    </source>
</evidence>
<comment type="caution">
    <text evidence="2">The sequence shown here is derived from an EMBL/GenBank/DDBJ whole genome shotgun (WGS) entry which is preliminary data.</text>
</comment>
<dbReference type="Pfam" id="PF14321">
    <property type="entry name" value="DUF4382"/>
    <property type="match status" value="1"/>
</dbReference>
<sequence>MSHKSNVMNYRNLMKVGFLLFSMLFIVSCSKDEDDNMEPSAETYNTKVEVTDAPIDNAEVKGAYVTITNVKINGKALEGFTTTTVDLLALQNGTTKAIGNVDLEAGTTSNIVVELTNEADDQGNDVANYVLLEGGQKVELLL</sequence>
<proteinExistence type="predicted"/>
<evidence type="ECO:0000259" key="1">
    <source>
        <dbReference type="Pfam" id="PF14321"/>
    </source>
</evidence>
<reference evidence="2" key="1">
    <citation type="journal article" date="2020" name="mSystems">
        <title>Genome- and Community-Level Interaction Insights into Carbon Utilization and Element Cycling Functions of Hydrothermarchaeota in Hydrothermal Sediment.</title>
        <authorList>
            <person name="Zhou Z."/>
            <person name="Liu Y."/>
            <person name="Xu W."/>
            <person name="Pan J."/>
            <person name="Luo Z.H."/>
            <person name="Li M."/>
        </authorList>
    </citation>
    <scope>NUCLEOTIDE SEQUENCE [LARGE SCALE GENOMIC DNA]</scope>
    <source>
        <strain evidence="2">SpSt-1235</strain>
    </source>
</reference>